<evidence type="ECO:0000256" key="1">
    <source>
        <dbReference type="ARBA" id="ARBA00022527"/>
    </source>
</evidence>
<name>A0A4Y7TMA5_COPMI</name>
<keyword evidence="5" id="KW-0067">ATP-binding</keyword>
<sequence length="812" mass="88675">MEEEEVFASITAPDPRGTHCDFFAVRGCKNVVPPGARTRVTDKKTRVSYLLCGDCYKYQTGKLSSVRVSVSRNDNAENSGNPTAHVVNAHLSARGQQVDTLALRHQVISAQRPDYGRPIPQVVDFPSTGHLIRPSESGGPAVVTPAMRLASDPPVRPSGPYNANHPHLKDDVARWASGKPGAGSSASNTGYQAPILVSHYAALPRVKNNQRETDIANVYTTIRINPAASGEEISRIAKDAIVQEWKRRGCSFSWKMSDADVRDPKNHTNLEHEKGRGYFEAQLLVIPTGKAAKSGKRREYKDPAKQLCDINEDAAAVSNQPRSTTVAPASAKSKQKRRAPTSPIPSAHPSVLVMPGPSKRPRTKATSAQFKLTQRPPTPQLSGSDGDLPNLSEIIEPRAAGPKMTIPLSRARAMDLNTKQTSPVPPEKPLDPKQSTPMPALKPRLRMEIDGLVSTPTVIDSAPRPTPSTAMAPSTAGSSGPILDIGAFKRALEAAGTGNMTTRKLAGFQEIVEQANIYSIERVSLNTLINNPTGPTSLIELFNQAAQEKSRLLETADICVNYRSFRRGSFKTSHETKYLGMRSPGPFPPGHISNFAVVAKRMYKKTSTGALERLPVQQELAGLLTEGNLLLWSDSMQTECDTRVQAKVVECGAPSFPIPKLRFVTAAIATVVSKAEKDKGVYTPAMTGSYLLEERIEGKFVKYINNSDCRPANNISPEDGVFYENALYLCFSQHLQYNMTEGLAYVSNYQGNEKILTDTQIITNPERFRKRLFGDGNITSAFASFPLKHQCNKFCQWYGLAPFPKAAPFLNA</sequence>
<keyword evidence="4" id="KW-0418">Kinase</keyword>
<dbReference type="Pfam" id="PF02816">
    <property type="entry name" value="Alpha_kinase"/>
    <property type="match status" value="1"/>
</dbReference>
<feature type="region of interest" description="Disordered" evidence="6">
    <location>
        <begin position="418"/>
        <end position="439"/>
    </location>
</feature>
<dbReference type="Gene3D" id="3.20.200.10">
    <property type="entry name" value="MHCK/EF2 kinase"/>
    <property type="match status" value="1"/>
</dbReference>
<dbReference type="PANTHER" id="PTHR45992">
    <property type="entry name" value="EUKARYOTIC ELONGATION FACTOR 2 KINASE-RELATED"/>
    <property type="match status" value="1"/>
</dbReference>
<dbReference type="InterPro" id="IPR051852">
    <property type="entry name" value="Alpha-type_PK"/>
</dbReference>
<gene>
    <name evidence="8" type="ORF">FA13DRAFT_1707512</name>
</gene>
<keyword evidence="9" id="KW-1185">Reference proteome</keyword>
<evidence type="ECO:0000313" key="8">
    <source>
        <dbReference type="EMBL" id="TEB34659.1"/>
    </source>
</evidence>
<dbReference type="InterPro" id="IPR004166">
    <property type="entry name" value="a-kinase_dom"/>
</dbReference>
<dbReference type="OrthoDB" id="301415at2759"/>
<dbReference type="EMBL" id="QPFP01000009">
    <property type="protein sequence ID" value="TEB34659.1"/>
    <property type="molecule type" value="Genomic_DNA"/>
</dbReference>
<organism evidence="8 9">
    <name type="scientific">Coprinellus micaceus</name>
    <name type="common">Glistening ink-cap mushroom</name>
    <name type="synonym">Coprinus micaceus</name>
    <dbReference type="NCBI Taxonomy" id="71717"/>
    <lineage>
        <taxon>Eukaryota</taxon>
        <taxon>Fungi</taxon>
        <taxon>Dikarya</taxon>
        <taxon>Basidiomycota</taxon>
        <taxon>Agaricomycotina</taxon>
        <taxon>Agaricomycetes</taxon>
        <taxon>Agaricomycetidae</taxon>
        <taxon>Agaricales</taxon>
        <taxon>Agaricineae</taxon>
        <taxon>Psathyrellaceae</taxon>
        <taxon>Coprinellus</taxon>
    </lineage>
</organism>
<keyword evidence="2" id="KW-0808">Transferase</keyword>
<evidence type="ECO:0000256" key="6">
    <source>
        <dbReference type="SAM" id="MobiDB-lite"/>
    </source>
</evidence>
<evidence type="ECO:0000259" key="7">
    <source>
        <dbReference type="PROSITE" id="PS51158"/>
    </source>
</evidence>
<feature type="region of interest" description="Disordered" evidence="6">
    <location>
        <begin position="456"/>
        <end position="477"/>
    </location>
</feature>
<evidence type="ECO:0000256" key="3">
    <source>
        <dbReference type="ARBA" id="ARBA00022741"/>
    </source>
</evidence>
<feature type="region of interest" description="Disordered" evidence="6">
    <location>
        <begin position="312"/>
        <end position="390"/>
    </location>
</feature>
<evidence type="ECO:0000256" key="2">
    <source>
        <dbReference type="ARBA" id="ARBA00022679"/>
    </source>
</evidence>
<dbReference type="InterPro" id="IPR011009">
    <property type="entry name" value="Kinase-like_dom_sf"/>
</dbReference>
<evidence type="ECO:0000256" key="5">
    <source>
        <dbReference type="ARBA" id="ARBA00022840"/>
    </source>
</evidence>
<protein>
    <recommendedName>
        <fullName evidence="7">Alpha-type protein kinase domain-containing protein</fullName>
    </recommendedName>
</protein>
<dbReference type="PANTHER" id="PTHR45992:SF11">
    <property type="entry name" value="ALPHA-TYPE PROTEIN KINASE DOMAIN-CONTAINING PROTEIN"/>
    <property type="match status" value="1"/>
</dbReference>
<accession>A0A4Y7TMA5</accession>
<dbReference type="Proteomes" id="UP000298030">
    <property type="component" value="Unassembled WGS sequence"/>
</dbReference>
<feature type="compositionally biased region" description="Polar residues" evidence="6">
    <location>
        <begin position="317"/>
        <end position="327"/>
    </location>
</feature>
<dbReference type="PROSITE" id="PS51158">
    <property type="entry name" value="ALPHA_KINASE"/>
    <property type="match status" value="1"/>
</dbReference>
<dbReference type="AlphaFoldDB" id="A0A4Y7TMA5"/>
<dbReference type="GO" id="GO:0005524">
    <property type="term" value="F:ATP binding"/>
    <property type="evidence" value="ECO:0007669"/>
    <property type="project" value="UniProtKB-KW"/>
</dbReference>
<dbReference type="SUPFAM" id="SSF56112">
    <property type="entry name" value="Protein kinase-like (PK-like)"/>
    <property type="match status" value="1"/>
</dbReference>
<keyword evidence="1" id="KW-0723">Serine/threonine-protein kinase</keyword>
<proteinExistence type="predicted"/>
<dbReference type="SMART" id="SM00811">
    <property type="entry name" value="Alpha_kinase"/>
    <property type="match status" value="1"/>
</dbReference>
<keyword evidence="3" id="KW-0547">Nucleotide-binding</keyword>
<dbReference type="STRING" id="71717.A0A4Y7TMA5"/>
<dbReference type="GO" id="GO:0004674">
    <property type="term" value="F:protein serine/threonine kinase activity"/>
    <property type="evidence" value="ECO:0007669"/>
    <property type="project" value="UniProtKB-KW"/>
</dbReference>
<comment type="caution">
    <text evidence="8">The sequence shown here is derived from an EMBL/GenBank/DDBJ whole genome shotgun (WGS) entry which is preliminary data.</text>
</comment>
<reference evidence="8 9" key="1">
    <citation type="journal article" date="2019" name="Nat. Ecol. Evol.">
        <title>Megaphylogeny resolves global patterns of mushroom evolution.</title>
        <authorList>
            <person name="Varga T."/>
            <person name="Krizsan K."/>
            <person name="Foldi C."/>
            <person name="Dima B."/>
            <person name="Sanchez-Garcia M."/>
            <person name="Sanchez-Ramirez S."/>
            <person name="Szollosi G.J."/>
            <person name="Szarkandi J.G."/>
            <person name="Papp V."/>
            <person name="Albert L."/>
            <person name="Andreopoulos W."/>
            <person name="Angelini C."/>
            <person name="Antonin V."/>
            <person name="Barry K.W."/>
            <person name="Bougher N.L."/>
            <person name="Buchanan P."/>
            <person name="Buyck B."/>
            <person name="Bense V."/>
            <person name="Catcheside P."/>
            <person name="Chovatia M."/>
            <person name="Cooper J."/>
            <person name="Damon W."/>
            <person name="Desjardin D."/>
            <person name="Finy P."/>
            <person name="Geml J."/>
            <person name="Haridas S."/>
            <person name="Hughes K."/>
            <person name="Justo A."/>
            <person name="Karasinski D."/>
            <person name="Kautmanova I."/>
            <person name="Kiss B."/>
            <person name="Kocsube S."/>
            <person name="Kotiranta H."/>
            <person name="LaButti K.M."/>
            <person name="Lechner B.E."/>
            <person name="Liimatainen K."/>
            <person name="Lipzen A."/>
            <person name="Lukacs Z."/>
            <person name="Mihaltcheva S."/>
            <person name="Morgado L.N."/>
            <person name="Niskanen T."/>
            <person name="Noordeloos M.E."/>
            <person name="Ohm R.A."/>
            <person name="Ortiz-Santana B."/>
            <person name="Ovrebo C."/>
            <person name="Racz N."/>
            <person name="Riley R."/>
            <person name="Savchenko A."/>
            <person name="Shiryaev A."/>
            <person name="Soop K."/>
            <person name="Spirin V."/>
            <person name="Szebenyi C."/>
            <person name="Tomsovsky M."/>
            <person name="Tulloss R.E."/>
            <person name="Uehling J."/>
            <person name="Grigoriev I.V."/>
            <person name="Vagvolgyi C."/>
            <person name="Papp T."/>
            <person name="Martin F.M."/>
            <person name="Miettinen O."/>
            <person name="Hibbett D.S."/>
            <person name="Nagy L.G."/>
        </authorList>
    </citation>
    <scope>NUCLEOTIDE SEQUENCE [LARGE SCALE GENOMIC DNA]</scope>
    <source>
        <strain evidence="8 9">FP101781</strain>
    </source>
</reference>
<feature type="domain" description="Alpha-type protein kinase" evidence="7">
    <location>
        <begin position="540"/>
        <end position="803"/>
    </location>
</feature>
<evidence type="ECO:0000256" key="4">
    <source>
        <dbReference type="ARBA" id="ARBA00022777"/>
    </source>
</evidence>
<feature type="compositionally biased region" description="Polar residues" evidence="6">
    <location>
        <begin position="467"/>
        <end position="477"/>
    </location>
</feature>
<evidence type="ECO:0000313" key="9">
    <source>
        <dbReference type="Proteomes" id="UP000298030"/>
    </source>
</evidence>